<evidence type="ECO:0000256" key="6">
    <source>
        <dbReference type="ARBA" id="ARBA00022833"/>
    </source>
</evidence>
<dbReference type="InterPro" id="IPR016024">
    <property type="entry name" value="ARM-type_fold"/>
</dbReference>
<evidence type="ECO:0000256" key="3">
    <source>
        <dbReference type="ARBA" id="ARBA00022670"/>
    </source>
</evidence>
<organism evidence="9">
    <name type="scientific">Arion vulgaris</name>
    <dbReference type="NCBI Taxonomy" id="1028688"/>
    <lineage>
        <taxon>Eukaryota</taxon>
        <taxon>Metazoa</taxon>
        <taxon>Spiralia</taxon>
        <taxon>Lophotrochozoa</taxon>
        <taxon>Mollusca</taxon>
        <taxon>Gastropoda</taxon>
        <taxon>Heterobranchia</taxon>
        <taxon>Euthyneura</taxon>
        <taxon>Panpulmonata</taxon>
        <taxon>Eupulmonata</taxon>
        <taxon>Stylommatophora</taxon>
        <taxon>Helicina</taxon>
        <taxon>Arionoidea</taxon>
        <taxon>Arionidae</taxon>
        <taxon>Arion</taxon>
    </lineage>
</organism>
<dbReference type="GO" id="GO:0070006">
    <property type="term" value="F:metalloaminopeptidase activity"/>
    <property type="evidence" value="ECO:0007669"/>
    <property type="project" value="InterPro"/>
</dbReference>
<dbReference type="InterPro" id="IPR038502">
    <property type="entry name" value="M1_LTA-4_hydro/amino_C_sf"/>
</dbReference>
<comment type="similarity">
    <text evidence="2">Belongs to the peptidase M1 family.</text>
</comment>
<keyword evidence="4" id="KW-0479">Metal-binding</keyword>
<evidence type="ECO:0000313" key="9">
    <source>
        <dbReference type="EMBL" id="CEK68449.1"/>
    </source>
</evidence>
<name>A0A0B6ZIN5_9EUPU</name>
<gene>
    <name evidence="9" type="primary">ORF66371</name>
</gene>
<evidence type="ECO:0000256" key="1">
    <source>
        <dbReference type="ARBA" id="ARBA00001947"/>
    </source>
</evidence>
<protein>
    <recommendedName>
        <fullName evidence="8">Peptidase M1 leukotriene A4 hydrolase/aminopeptidase C-terminal domain-containing protein</fullName>
    </recommendedName>
</protein>
<dbReference type="GO" id="GO:0008270">
    <property type="term" value="F:zinc ion binding"/>
    <property type="evidence" value="ECO:0007669"/>
    <property type="project" value="InterPro"/>
</dbReference>
<dbReference type="AlphaFoldDB" id="A0A0B6ZIN5"/>
<proteinExistence type="inferred from homology"/>
<dbReference type="InterPro" id="IPR015211">
    <property type="entry name" value="Peptidase_M1_C"/>
</dbReference>
<dbReference type="EMBL" id="HACG01021584">
    <property type="protein sequence ID" value="CEK68449.1"/>
    <property type="molecule type" value="Transcribed_RNA"/>
</dbReference>
<dbReference type="PANTHER" id="PTHR46627">
    <property type="entry name" value="AMINOPEPTIDASE O"/>
    <property type="match status" value="1"/>
</dbReference>
<evidence type="ECO:0000256" key="2">
    <source>
        <dbReference type="ARBA" id="ARBA00010136"/>
    </source>
</evidence>
<keyword evidence="5" id="KW-0378">Hydrolase</keyword>
<sequence length="76" mass="8962">MFLQFLPEQLTLMFEILVEEDVPVTAGQLQILRDTYNIDEANAEVKHSWCELVIHRKAVRWMKDIENFLVHHQALG</sequence>
<dbReference type="GO" id="GO:0005730">
    <property type="term" value="C:nucleolus"/>
    <property type="evidence" value="ECO:0007669"/>
    <property type="project" value="InterPro"/>
</dbReference>
<accession>A0A0B6ZIN5</accession>
<dbReference type="SUPFAM" id="SSF48371">
    <property type="entry name" value="ARM repeat"/>
    <property type="match status" value="1"/>
</dbReference>
<comment type="cofactor">
    <cofactor evidence="1">
        <name>Zn(2+)</name>
        <dbReference type="ChEBI" id="CHEBI:29105"/>
    </cofactor>
</comment>
<dbReference type="Gene3D" id="1.25.40.320">
    <property type="entry name" value="Peptidase M1, leukotriene A4 hydrolase/aminopeptidase C-terminal domain"/>
    <property type="match status" value="1"/>
</dbReference>
<dbReference type="Pfam" id="PF09127">
    <property type="entry name" value="Leuk-A4-hydro_C"/>
    <property type="match status" value="1"/>
</dbReference>
<feature type="non-terminal residue" evidence="9">
    <location>
        <position position="76"/>
    </location>
</feature>
<keyword evidence="3" id="KW-0645">Protease</keyword>
<dbReference type="PANTHER" id="PTHR46627:SF1">
    <property type="entry name" value="AMINOPEPTIDASE O"/>
    <property type="match status" value="1"/>
</dbReference>
<evidence type="ECO:0000256" key="7">
    <source>
        <dbReference type="ARBA" id="ARBA00023049"/>
    </source>
</evidence>
<evidence type="ECO:0000256" key="4">
    <source>
        <dbReference type="ARBA" id="ARBA00022723"/>
    </source>
</evidence>
<keyword evidence="7" id="KW-0482">Metalloprotease</keyword>
<dbReference type="GO" id="GO:0006508">
    <property type="term" value="P:proteolysis"/>
    <property type="evidence" value="ECO:0007669"/>
    <property type="project" value="UniProtKB-KW"/>
</dbReference>
<dbReference type="InterPro" id="IPR033577">
    <property type="entry name" value="AOPep"/>
</dbReference>
<evidence type="ECO:0000259" key="8">
    <source>
        <dbReference type="Pfam" id="PF09127"/>
    </source>
</evidence>
<keyword evidence="6" id="KW-0862">Zinc</keyword>
<evidence type="ECO:0000256" key="5">
    <source>
        <dbReference type="ARBA" id="ARBA00022801"/>
    </source>
</evidence>
<feature type="domain" description="Peptidase M1 leukotriene A4 hydrolase/aminopeptidase C-terminal" evidence="8">
    <location>
        <begin position="7"/>
        <end position="71"/>
    </location>
</feature>
<reference evidence="9" key="1">
    <citation type="submission" date="2014-12" db="EMBL/GenBank/DDBJ databases">
        <title>Insight into the proteome of Arion vulgaris.</title>
        <authorList>
            <person name="Aradska J."/>
            <person name="Bulat T."/>
            <person name="Smidak R."/>
            <person name="Sarate P."/>
            <person name="Gangsoo J."/>
            <person name="Sialana F."/>
            <person name="Bilban M."/>
            <person name="Lubec G."/>
        </authorList>
    </citation>
    <scope>NUCLEOTIDE SEQUENCE</scope>
    <source>
        <tissue evidence="9">Skin</tissue>
    </source>
</reference>